<dbReference type="HOGENOM" id="CLU_001265_46_6_10"/>
<dbReference type="AlphaFoldDB" id="H1Y5B0"/>
<feature type="transmembrane region" description="Helical" evidence="7">
    <location>
        <begin position="33"/>
        <end position="59"/>
    </location>
</feature>
<dbReference type="CDD" id="cd17316">
    <property type="entry name" value="MFS_SV2_like"/>
    <property type="match status" value="1"/>
</dbReference>
<organism evidence="9 10">
    <name type="scientific">Mucilaginibacter paludis DSM 18603</name>
    <dbReference type="NCBI Taxonomy" id="714943"/>
    <lineage>
        <taxon>Bacteria</taxon>
        <taxon>Pseudomonadati</taxon>
        <taxon>Bacteroidota</taxon>
        <taxon>Sphingobacteriia</taxon>
        <taxon>Sphingobacteriales</taxon>
        <taxon>Sphingobacteriaceae</taxon>
        <taxon>Mucilaginibacter</taxon>
    </lineage>
</organism>
<keyword evidence="4 7" id="KW-0812">Transmembrane</keyword>
<dbReference type="Proteomes" id="UP000002774">
    <property type="component" value="Chromosome"/>
</dbReference>
<evidence type="ECO:0000256" key="3">
    <source>
        <dbReference type="ARBA" id="ARBA00022448"/>
    </source>
</evidence>
<dbReference type="eggNOG" id="COG2271">
    <property type="taxonomic scope" value="Bacteria"/>
</dbReference>
<keyword evidence="3" id="KW-0813">Transport</keyword>
<keyword evidence="6 7" id="KW-0472">Membrane</keyword>
<dbReference type="Gene3D" id="1.20.1250.20">
    <property type="entry name" value="MFS general substrate transporter like domains"/>
    <property type="match status" value="1"/>
</dbReference>
<keyword evidence="5 7" id="KW-1133">Transmembrane helix</keyword>
<accession>H1Y5B0</accession>
<feature type="transmembrane region" description="Helical" evidence="7">
    <location>
        <begin position="420"/>
        <end position="439"/>
    </location>
</feature>
<gene>
    <name evidence="9" type="ORF">Mucpa_4836</name>
</gene>
<dbReference type="InterPro" id="IPR005828">
    <property type="entry name" value="MFS_sugar_transport-like"/>
</dbReference>
<dbReference type="GO" id="GO:0016020">
    <property type="term" value="C:membrane"/>
    <property type="evidence" value="ECO:0007669"/>
    <property type="project" value="UniProtKB-SubCell"/>
</dbReference>
<comment type="subcellular location">
    <subcellularLocation>
        <location evidence="1">Membrane</location>
        <topology evidence="1">Multi-pass membrane protein</topology>
    </subcellularLocation>
</comment>
<dbReference type="PROSITE" id="PS50850">
    <property type="entry name" value="MFS"/>
    <property type="match status" value="1"/>
</dbReference>
<feature type="transmembrane region" description="Helical" evidence="7">
    <location>
        <begin position="330"/>
        <end position="347"/>
    </location>
</feature>
<evidence type="ECO:0000313" key="9">
    <source>
        <dbReference type="EMBL" id="EHQ28921.1"/>
    </source>
</evidence>
<dbReference type="Pfam" id="PF00083">
    <property type="entry name" value="Sugar_tr"/>
    <property type="match status" value="1"/>
</dbReference>
<dbReference type="EMBL" id="CM001403">
    <property type="protein sequence ID" value="EHQ28921.1"/>
    <property type="molecule type" value="Genomic_DNA"/>
</dbReference>
<feature type="transmembrane region" description="Helical" evidence="7">
    <location>
        <begin position="385"/>
        <end position="408"/>
    </location>
</feature>
<dbReference type="GO" id="GO:0022857">
    <property type="term" value="F:transmembrane transporter activity"/>
    <property type="evidence" value="ECO:0007669"/>
    <property type="project" value="InterPro"/>
</dbReference>
<evidence type="ECO:0000256" key="1">
    <source>
        <dbReference type="ARBA" id="ARBA00004141"/>
    </source>
</evidence>
<feature type="transmembrane region" description="Helical" evidence="7">
    <location>
        <begin position="268"/>
        <end position="291"/>
    </location>
</feature>
<evidence type="ECO:0000256" key="2">
    <source>
        <dbReference type="ARBA" id="ARBA00010992"/>
    </source>
</evidence>
<dbReference type="PANTHER" id="PTHR23511:SF34">
    <property type="entry name" value="SYNAPTIC VESICLE GLYCOPROTEIN 2"/>
    <property type="match status" value="1"/>
</dbReference>
<evidence type="ECO:0000259" key="8">
    <source>
        <dbReference type="PROSITE" id="PS50850"/>
    </source>
</evidence>
<feature type="transmembrane region" description="Helical" evidence="7">
    <location>
        <begin position="353"/>
        <end position="373"/>
    </location>
</feature>
<protein>
    <submittedName>
        <fullName evidence="9">Major facilitator superfamily MFS_1</fullName>
    </submittedName>
</protein>
<dbReference type="OrthoDB" id="9783823at2"/>
<comment type="similarity">
    <text evidence="2">Belongs to the major facilitator superfamily. Sugar transporter (TC 2.A.1.1) family.</text>
</comment>
<evidence type="ECO:0000313" key="10">
    <source>
        <dbReference type="Proteomes" id="UP000002774"/>
    </source>
</evidence>
<dbReference type="RefSeq" id="WP_008509887.1">
    <property type="nucleotide sequence ID" value="NZ_CM001403.1"/>
</dbReference>
<sequence>MTAISIDNPVKNAVSPEPKYFDGLPVTGKQRRIVFLLAFGFFFDFMDNSNFGVVAPAILKLWHLSLQQIGWINSAFFIGMFIGGISGGHLSNVFGRKKVLLASIAFFSVFSLFNGLAPGFITFLLARLLTGIGTASLVVVTNLYLIEMLPGESRGRWQALVFALGVLGIPILGLLNKIIIPSGPEAWRVLYFLGGAGFLAFFAGLIWLRESPRWLVSKGRIAEAELILGDITGLDIRLNPSTSVPEKAFGLVYTIRSLTGQANLRRTIVLTSIFWVGYPAYAILGWLPTLFSKKGFSLDETASFSICLALGLTAASFVASLISDLGGRKWSIITLFLSAGILSLLYGHLESKYLIFGFVILFSLVVQALNPITSTYLAELYPTPIRGLAVGLIYSIGRIAIAFVQLLIAPISERFGDVGVFTFTAVLFAVPAAITALWGERTSGRSLENLAS</sequence>
<name>H1Y5B0_9SPHI</name>
<feature type="transmembrane region" description="Helical" evidence="7">
    <location>
        <begin position="157"/>
        <end position="180"/>
    </location>
</feature>
<reference evidence="9" key="1">
    <citation type="submission" date="2011-09" db="EMBL/GenBank/DDBJ databases">
        <title>The permanent draft genome of Mucilaginibacter paludis DSM 18603.</title>
        <authorList>
            <consortium name="US DOE Joint Genome Institute (JGI-PGF)"/>
            <person name="Lucas S."/>
            <person name="Han J."/>
            <person name="Lapidus A."/>
            <person name="Bruce D."/>
            <person name="Goodwin L."/>
            <person name="Pitluck S."/>
            <person name="Peters L."/>
            <person name="Kyrpides N."/>
            <person name="Mavromatis K."/>
            <person name="Ivanova N."/>
            <person name="Mikhailova N."/>
            <person name="Held B."/>
            <person name="Detter J.C."/>
            <person name="Tapia R."/>
            <person name="Han C."/>
            <person name="Land M."/>
            <person name="Hauser L."/>
            <person name="Markowitz V."/>
            <person name="Cheng J.-F."/>
            <person name="Hugenholtz P."/>
            <person name="Woyke T."/>
            <person name="Wu D."/>
            <person name="Tindall B."/>
            <person name="Brambilla E."/>
            <person name="Klenk H.-P."/>
            <person name="Eisen J.A."/>
        </authorList>
    </citation>
    <scope>NUCLEOTIDE SEQUENCE [LARGE SCALE GENOMIC DNA]</scope>
    <source>
        <strain evidence="9">DSM 18603</strain>
    </source>
</reference>
<keyword evidence="10" id="KW-1185">Reference proteome</keyword>
<evidence type="ECO:0000256" key="7">
    <source>
        <dbReference type="SAM" id="Phobius"/>
    </source>
</evidence>
<feature type="transmembrane region" description="Helical" evidence="7">
    <location>
        <begin position="71"/>
        <end position="90"/>
    </location>
</feature>
<evidence type="ECO:0000256" key="6">
    <source>
        <dbReference type="ARBA" id="ARBA00023136"/>
    </source>
</evidence>
<feature type="transmembrane region" description="Helical" evidence="7">
    <location>
        <begin position="303"/>
        <end position="323"/>
    </location>
</feature>
<dbReference type="SUPFAM" id="SSF103473">
    <property type="entry name" value="MFS general substrate transporter"/>
    <property type="match status" value="1"/>
</dbReference>
<feature type="transmembrane region" description="Helical" evidence="7">
    <location>
        <begin position="99"/>
        <end position="117"/>
    </location>
</feature>
<dbReference type="InterPro" id="IPR036259">
    <property type="entry name" value="MFS_trans_sf"/>
</dbReference>
<feature type="transmembrane region" description="Helical" evidence="7">
    <location>
        <begin position="186"/>
        <end position="208"/>
    </location>
</feature>
<evidence type="ECO:0000256" key="4">
    <source>
        <dbReference type="ARBA" id="ARBA00022692"/>
    </source>
</evidence>
<dbReference type="STRING" id="714943.Mucpa_4836"/>
<feature type="domain" description="Major facilitator superfamily (MFS) profile" evidence="8">
    <location>
        <begin position="33"/>
        <end position="443"/>
    </location>
</feature>
<evidence type="ECO:0000256" key="5">
    <source>
        <dbReference type="ARBA" id="ARBA00022989"/>
    </source>
</evidence>
<proteinExistence type="inferred from homology"/>
<dbReference type="PANTHER" id="PTHR23511">
    <property type="entry name" value="SYNAPTIC VESICLE GLYCOPROTEIN 2"/>
    <property type="match status" value="1"/>
</dbReference>
<feature type="transmembrane region" description="Helical" evidence="7">
    <location>
        <begin position="123"/>
        <end position="145"/>
    </location>
</feature>
<dbReference type="InterPro" id="IPR020846">
    <property type="entry name" value="MFS_dom"/>
</dbReference>